<keyword evidence="2" id="KW-1185">Reference proteome</keyword>
<dbReference type="Gene3D" id="2.170.120.30">
    <property type="match status" value="1"/>
</dbReference>
<name>A0A2K8L1F2_9PROT</name>
<sequence>MDGLFGFLRSYKLHLWAIVIAIALWLQVHGQGEGSVSLEVPLQVEGLPADMMIVNDLPDHVRVTVKGLQSRLKDVRQQALTIPLDASDITTPGVVARSLQLKEVSVPAGLRIEKAQPDRVELQVDRITTRSIPLHAHFELPEGWQVRFVSIEPLEVELAGPEVWLESLTKVETTPIRLELKNGLFNVKTGVESPSGKAIRLVDSKIEIKVKGELLQKAAPEIPKSITGEMK</sequence>
<dbReference type="KEGG" id="mfn:Ga0123462_0275"/>
<dbReference type="Pfam" id="PF07949">
    <property type="entry name" value="YbbR"/>
    <property type="match status" value="1"/>
</dbReference>
<dbReference type="InterPro" id="IPR053154">
    <property type="entry name" value="c-di-AMP_regulator"/>
</dbReference>
<dbReference type="PANTHER" id="PTHR37804:SF1">
    <property type="entry name" value="CDAA REGULATORY PROTEIN CDAR"/>
    <property type="match status" value="1"/>
</dbReference>
<gene>
    <name evidence="1" type="ORF">Ga0123462_0275</name>
</gene>
<accession>A0A2K8L1F2</accession>
<proteinExistence type="predicted"/>
<evidence type="ECO:0000313" key="1">
    <source>
        <dbReference type="EMBL" id="ATX81150.1"/>
    </source>
</evidence>
<dbReference type="RefSeq" id="WP_100264659.1">
    <property type="nucleotide sequence ID" value="NZ_CP018800.1"/>
</dbReference>
<dbReference type="AlphaFoldDB" id="A0A2K8L1F2"/>
<reference evidence="1 2" key="1">
    <citation type="submission" date="2016-12" db="EMBL/GenBank/DDBJ databases">
        <title>Isolation and genomic insights into novel planktonic Zetaproteobacteria from stratified waters of the Chesapeake Bay.</title>
        <authorList>
            <person name="McAllister S.M."/>
            <person name="Kato S."/>
            <person name="Chan C.S."/>
            <person name="Chiu B.K."/>
            <person name="Field E.K."/>
        </authorList>
    </citation>
    <scope>NUCLEOTIDE SEQUENCE [LARGE SCALE GENOMIC DNA]</scope>
    <source>
        <strain evidence="1 2">CP-8</strain>
    </source>
</reference>
<dbReference type="Proteomes" id="UP000231637">
    <property type="component" value="Chromosome"/>
</dbReference>
<dbReference type="OrthoDB" id="5291949at2"/>
<evidence type="ECO:0000313" key="2">
    <source>
        <dbReference type="Proteomes" id="UP000231637"/>
    </source>
</evidence>
<dbReference type="EMBL" id="CP018800">
    <property type="protein sequence ID" value="ATX81150.1"/>
    <property type="molecule type" value="Genomic_DNA"/>
</dbReference>
<dbReference type="PANTHER" id="PTHR37804">
    <property type="entry name" value="CDAA REGULATORY PROTEIN CDAR"/>
    <property type="match status" value="1"/>
</dbReference>
<dbReference type="InterPro" id="IPR012505">
    <property type="entry name" value="YbbR"/>
</dbReference>
<organism evidence="1 2">
    <name type="scientific">Mariprofundus ferrinatatus</name>
    <dbReference type="NCBI Taxonomy" id="1921087"/>
    <lineage>
        <taxon>Bacteria</taxon>
        <taxon>Pseudomonadati</taxon>
        <taxon>Pseudomonadota</taxon>
        <taxon>Candidatius Mariprofundia</taxon>
        <taxon>Mariprofundales</taxon>
        <taxon>Mariprofundaceae</taxon>
        <taxon>Mariprofundus</taxon>
    </lineage>
</organism>
<dbReference type="Gene3D" id="2.170.120.40">
    <property type="entry name" value="YbbR-like domain"/>
    <property type="match status" value="1"/>
</dbReference>
<protein>
    <submittedName>
        <fullName evidence="1">YbbR-like protein</fullName>
    </submittedName>
</protein>